<reference evidence="1 2" key="1">
    <citation type="submission" date="2022-09" db="EMBL/GenBank/DDBJ databases">
        <title>Enrichment on poylsaccharides allowed isolation of novel metabolic and taxonomic groups of Haloarchaea.</title>
        <authorList>
            <person name="Sorokin D.Y."/>
            <person name="Elcheninov A.G."/>
            <person name="Khizhniak T.V."/>
            <person name="Kolganova T.V."/>
            <person name="Kublanov I.V."/>
        </authorList>
    </citation>
    <scope>NUCLEOTIDE SEQUENCE [LARGE SCALE GENOMIC DNA]</scope>
    <source>
        <strain evidence="1 2">AArc-m2/3/4</strain>
    </source>
</reference>
<evidence type="ECO:0000313" key="1">
    <source>
        <dbReference type="EMBL" id="MCU4971290.1"/>
    </source>
</evidence>
<comment type="caution">
    <text evidence="1">The sequence shown here is derived from an EMBL/GenBank/DDBJ whole genome shotgun (WGS) entry which is preliminary data.</text>
</comment>
<dbReference type="RefSeq" id="WP_338006730.1">
    <property type="nucleotide sequence ID" value="NZ_JAOPKB010000001.1"/>
</dbReference>
<proteinExistence type="predicted"/>
<dbReference type="Proteomes" id="UP001320972">
    <property type="component" value="Unassembled WGS sequence"/>
</dbReference>
<dbReference type="EMBL" id="JAOPKB010000001">
    <property type="protein sequence ID" value="MCU4971290.1"/>
    <property type="molecule type" value="Genomic_DNA"/>
</dbReference>
<sequence>MVDGDGTDYAFEVVGDNTLEYADSSSSETAIPDDVLEVLEVEG</sequence>
<gene>
    <name evidence="1" type="ORF">OB955_00865</name>
</gene>
<organism evidence="1 2">
    <name type="scientific">Natronoglomus mannanivorans</name>
    <dbReference type="NCBI Taxonomy" id="2979990"/>
    <lineage>
        <taxon>Archaea</taxon>
        <taxon>Methanobacteriati</taxon>
        <taxon>Methanobacteriota</taxon>
        <taxon>Stenosarchaea group</taxon>
        <taxon>Halobacteria</taxon>
        <taxon>Halobacteriales</taxon>
        <taxon>Natrialbaceae</taxon>
        <taxon>Natronoglomus</taxon>
    </lineage>
</organism>
<evidence type="ECO:0000313" key="2">
    <source>
        <dbReference type="Proteomes" id="UP001320972"/>
    </source>
</evidence>
<name>A0ABT2Q8N5_9EURY</name>
<keyword evidence="2" id="KW-1185">Reference proteome</keyword>
<accession>A0ABT2Q8N5</accession>
<protein>
    <submittedName>
        <fullName evidence="1">Uncharacterized protein</fullName>
    </submittedName>
</protein>